<dbReference type="NCBIfam" id="TIGR00526">
    <property type="entry name" value="folB_dom"/>
    <property type="match status" value="1"/>
</dbReference>
<name>A0A2A6E1N5_9BACL</name>
<dbReference type="EC" id="4.1.2.25" evidence="6"/>
<dbReference type="GO" id="GO:0046654">
    <property type="term" value="P:tetrahydrofolate biosynthetic process"/>
    <property type="evidence" value="ECO:0007669"/>
    <property type="project" value="UniProtKB-UniRule"/>
</dbReference>
<evidence type="ECO:0000256" key="2">
    <source>
        <dbReference type="ARBA" id="ARBA00005013"/>
    </source>
</evidence>
<sequence>MDKLILHRLRFYGKHGVLPEENRLGQTFLVDLELSLDLSRAGRSDDLRDSVHYAEVIELVRDVVERETYRLIERVAERIAERVLAGFPQVRELVVRLTKPNPPVRMAFDGVSVEIRRRRLDE</sequence>
<accession>A0A2A6E1N5</accession>
<reference evidence="8 9" key="1">
    <citation type="submission" date="2016-12" db="EMBL/GenBank/DDBJ databases">
        <title>Candidatus Reconcilibacillus cellulovorans genome.</title>
        <authorList>
            <person name="Kolinko S."/>
            <person name="Wu Y.-W."/>
            <person name="Tachea F."/>
            <person name="Denzel E."/>
            <person name="Hiras J."/>
            <person name="Baecker N."/>
            <person name="Chan L.J."/>
            <person name="Eichorst S.A."/>
            <person name="Frey D."/>
            <person name="Adams P.D."/>
            <person name="Pray T."/>
            <person name="Tanjore D."/>
            <person name="Petzold C.J."/>
            <person name="Gladden J.M."/>
            <person name="Simmons B.A."/>
            <person name="Singer S.W."/>
        </authorList>
    </citation>
    <scope>NUCLEOTIDE SEQUENCE [LARGE SCALE GENOMIC DNA]</scope>
    <source>
        <strain evidence="8">JTherm</strain>
    </source>
</reference>
<keyword evidence="4 6" id="KW-0289">Folate biosynthesis</keyword>
<dbReference type="InterPro" id="IPR043133">
    <property type="entry name" value="GTP-CH-I_C/QueF"/>
</dbReference>
<dbReference type="FunFam" id="3.30.1130.10:FF:000003">
    <property type="entry name" value="7,8-dihydroneopterin aldolase"/>
    <property type="match status" value="1"/>
</dbReference>
<evidence type="ECO:0000256" key="6">
    <source>
        <dbReference type="RuleBase" id="RU362079"/>
    </source>
</evidence>
<dbReference type="SUPFAM" id="SSF55620">
    <property type="entry name" value="Tetrahydrobiopterin biosynthesis enzymes-like"/>
    <property type="match status" value="1"/>
</dbReference>
<keyword evidence="5 6" id="KW-0456">Lyase</keyword>
<evidence type="ECO:0000256" key="3">
    <source>
        <dbReference type="ARBA" id="ARBA00005708"/>
    </source>
</evidence>
<evidence type="ECO:0000259" key="7">
    <source>
        <dbReference type="SMART" id="SM00905"/>
    </source>
</evidence>
<dbReference type="InterPro" id="IPR006156">
    <property type="entry name" value="Dihydroneopterin_aldolase"/>
</dbReference>
<comment type="similarity">
    <text evidence="3 6">Belongs to the DHNA family.</text>
</comment>
<dbReference type="AlphaFoldDB" id="A0A2A6E1N5"/>
<evidence type="ECO:0000256" key="5">
    <source>
        <dbReference type="ARBA" id="ARBA00023239"/>
    </source>
</evidence>
<dbReference type="Gene3D" id="3.30.1130.10">
    <property type="match status" value="1"/>
</dbReference>
<evidence type="ECO:0000256" key="4">
    <source>
        <dbReference type="ARBA" id="ARBA00022909"/>
    </source>
</evidence>
<evidence type="ECO:0000313" key="8">
    <source>
        <dbReference type="EMBL" id="PDO10726.1"/>
    </source>
</evidence>
<feature type="domain" description="Dihydroneopterin aldolase/epimerase" evidence="7">
    <location>
        <begin position="4"/>
        <end position="117"/>
    </location>
</feature>
<dbReference type="Proteomes" id="UP000243688">
    <property type="component" value="Unassembled WGS sequence"/>
</dbReference>
<organism evidence="8 9">
    <name type="scientific">Candidatus Reconcilbacillus cellulovorans</name>
    <dbReference type="NCBI Taxonomy" id="1906605"/>
    <lineage>
        <taxon>Bacteria</taxon>
        <taxon>Bacillati</taxon>
        <taxon>Bacillota</taxon>
        <taxon>Bacilli</taxon>
        <taxon>Bacillales</taxon>
        <taxon>Paenibacillaceae</taxon>
        <taxon>Candidatus Reconcilbacillus</taxon>
    </lineage>
</organism>
<dbReference type="SMART" id="SM00905">
    <property type="entry name" value="FolB"/>
    <property type="match status" value="1"/>
</dbReference>
<evidence type="ECO:0000256" key="1">
    <source>
        <dbReference type="ARBA" id="ARBA00001353"/>
    </source>
</evidence>
<dbReference type="PANTHER" id="PTHR42844:SF1">
    <property type="entry name" value="DIHYDRONEOPTERIN ALDOLASE 1-RELATED"/>
    <property type="match status" value="1"/>
</dbReference>
<dbReference type="GO" id="GO:0046656">
    <property type="term" value="P:folic acid biosynthetic process"/>
    <property type="evidence" value="ECO:0007669"/>
    <property type="project" value="UniProtKB-UniRule"/>
</dbReference>
<comment type="function">
    <text evidence="6">Catalyzes the conversion of 7,8-dihydroneopterin to 6-hydroxymethyl-7,8-dihydropterin.</text>
</comment>
<dbReference type="Pfam" id="PF02152">
    <property type="entry name" value="FolB"/>
    <property type="match status" value="1"/>
</dbReference>
<comment type="catalytic activity">
    <reaction evidence="1 6">
        <text>7,8-dihydroneopterin = 6-hydroxymethyl-7,8-dihydropterin + glycolaldehyde</text>
        <dbReference type="Rhea" id="RHEA:10540"/>
        <dbReference type="ChEBI" id="CHEBI:17001"/>
        <dbReference type="ChEBI" id="CHEBI:17071"/>
        <dbReference type="ChEBI" id="CHEBI:44841"/>
        <dbReference type="EC" id="4.1.2.25"/>
    </reaction>
</comment>
<dbReference type="GO" id="GO:0004150">
    <property type="term" value="F:dihydroneopterin aldolase activity"/>
    <property type="evidence" value="ECO:0007669"/>
    <property type="project" value="UniProtKB-UniRule"/>
</dbReference>
<dbReference type="GO" id="GO:0005737">
    <property type="term" value="C:cytoplasm"/>
    <property type="evidence" value="ECO:0007669"/>
    <property type="project" value="TreeGrafter"/>
</dbReference>
<dbReference type="InterPro" id="IPR006157">
    <property type="entry name" value="FolB_dom"/>
</dbReference>
<proteinExistence type="inferred from homology"/>
<dbReference type="CDD" id="cd00534">
    <property type="entry name" value="DHNA_DHNTPE"/>
    <property type="match status" value="1"/>
</dbReference>
<evidence type="ECO:0000313" key="9">
    <source>
        <dbReference type="Proteomes" id="UP000243688"/>
    </source>
</evidence>
<dbReference type="EMBL" id="MOXJ01000010">
    <property type="protein sequence ID" value="PDO10726.1"/>
    <property type="molecule type" value="Genomic_DNA"/>
</dbReference>
<dbReference type="UniPathway" id="UPA00077">
    <property type="reaction ID" value="UER00154"/>
</dbReference>
<gene>
    <name evidence="8" type="ORF">BLM47_05855</name>
</gene>
<comment type="pathway">
    <text evidence="2 6">Cofactor biosynthesis; tetrahydrofolate biosynthesis; 2-amino-4-hydroxy-6-hydroxymethyl-7,8-dihydropteridine diphosphate from 7,8-dihydroneopterin triphosphate: step 3/4.</text>
</comment>
<protein>
    <recommendedName>
        <fullName evidence="6">7,8-dihydroneopterin aldolase</fullName>
        <ecNumber evidence="6">4.1.2.25</ecNumber>
    </recommendedName>
</protein>
<dbReference type="PANTHER" id="PTHR42844">
    <property type="entry name" value="DIHYDRONEOPTERIN ALDOLASE 1-RELATED"/>
    <property type="match status" value="1"/>
</dbReference>
<comment type="caution">
    <text evidence="8">The sequence shown here is derived from an EMBL/GenBank/DDBJ whole genome shotgun (WGS) entry which is preliminary data.</text>
</comment>
<dbReference type="NCBIfam" id="TIGR00525">
    <property type="entry name" value="folB"/>
    <property type="match status" value="1"/>
</dbReference>